<evidence type="ECO:0000256" key="2">
    <source>
        <dbReference type="SAM" id="SignalP"/>
    </source>
</evidence>
<accession>A0ABY6MVC2</accession>
<evidence type="ECO:0008006" key="5">
    <source>
        <dbReference type="Google" id="ProtNLM"/>
    </source>
</evidence>
<protein>
    <recommendedName>
        <fullName evidence="5">Lipoprotein</fullName>
    </recommendedName>
</protein>
<keyword evidence="4" id="KW-1185">Reference proteome</keyword>
<evidence type="ECO:0000256" key="1">
    <source>
        <dbReference type="SAM" id="MobiDB-lite"/>
    </source>
</evidence>
<keyword evidence="2" id="KW-0732">Signal</keyword>
<feature type="region of interest" description="Disordered" evidence="1">
    <location>
        <begin position="24"/>
        <end position="78"/>
    </location>
</feature>
<dbReference type="PROSITE" id="PS51257">
    <property type="entry name" value="PROKAR_LIPOPROTEIN"/>
    <property type="match status" value="1"/>
</dbReference>
<dbReference type="RefSeq" id="WP_264893716.1">
    <property type="nucleotide sequence ID" value="NZ_CP110257.1"/>
</dbReference>
<sequence>MKVRASIACAALAAAALLGACGERPQTAQAPQKRGDTPAWQGASNPYVASGWKPGDAASWEQHMRRRAQGQNDYSRAN</sequence>
<feature type="compositionally biased region" description="Polar residues" evidence="1">
    <location>
        <begin position="69"/>
        <end position="78"/>
    </location>
</feature>
<dbReference type="Proteomes" id="UP001163266">
    <property type="component" value="Chromosome"/>
</dbReference>
<evidence type="ECO:0000313" key="4">
    <source>
        <dbReference type="Proteomes" id="UP001163266"/>
    </source>
</evidence>
<gene>
    <name evidence="3" type="ORF">OMP39_05115</name>
</gene>
<reference evidence="3" key="1">
    <citation type="submission" date="2022-10" db="EMBL/GenBank/DDBJ databases">
        <title>Complete genome sequence of Schlegelella aquatica LMG 23380.</title>
        <authorList>
            <person name="Musilova J."/>
            <person name="Kourilova X."/>
            <person name="Bezdicek M."/>
            <person name="Hermankova K."/>
            <person name="Obruca S."/>
            <person name="Sedlar K."/>
        </authorList>
    </citation>
    <scope>NUCLEOTIDE SEQUENCE</scope>
    <source>
        <strain evidence="3">LMG 23380</strain>
    </source>
</reference>
<dbReference type="EMBL" id="CP110257">
    <property type="protein sequence ID" value="UZD55963.1"/>
    <property type="molecule type" value="Genomic_DNA"/>
</dbReference>
<organism evidence="3 4">
    <name type="scientific">Caldimonas aquatica</name>
    <dbReference type="NCBI Taxonomy" id="376175"/>
    <lineage>
        <taxon>Bacteria</taxon>
        <taxon>Pseudomonadati</taxon>
        <taxon>Pseudomonadota</taxon>
        <taxon>Betaproteobacteria</taxon>
        <taxon>Burkholderiales</taxon>
        <taxon>Sphaerotilaceae</taxon>
        <taxon>Caldimonas</taxon>
    </lineage>
</organism>
<feature type="chain" id="PRO_5047351533" description="Lipoprotein" evidence="2">
    <location>
        <begin position="21"/>
        <end position="78"/>
    </location>
</feature>
<evidence type="ECO:0000313" key="3">
    <source>
        <dbReference type="EMBL" id="UZD55963.1"/>
    </source>
</evidence>
<name>A0ABY6MVC2_9BURK</name>
<feature type="signal peptide" evidence="2">
    <location>
        <begin position="1"/>
        <end position="20"/>
    </location>
</feature>
<proteinExistence type="predicted"/>